<name>A0AA40EJN9_9PEZI</name>
<sequence length="199" mass="21999">MVRPTWQDSSQTLNHPDSENTTAENNTTSLTPSESRNAAPLPTSLPMESPLRAGSFPHCRCPQLGAIHELFLSSVDSQFPKSPWSPKKPIHGPRHGWHRQNPSTTITLALPLPAAHFPRGVDKTPSTAKAINGFMRSRDRQAGRRDGPSSRAVSSVLRCCCCLDHHHHHQAKQSKAHSKKKSPWLVCVFPPPFFFSPAP</sequence>
<accession>A0AA40EJN9</accession>
<feature type="compositionally biased region" description="Polar residues" evidence="1">
    <location>
        <begin position="1"/>
        <end position="15"/>
    </location>
</feature>
<evidence type="ECO:0000313" key="2">
    <source>
        <dbReference type="EMBL" id="KAK0740572.1"/>
    </source>
</evidence>
<keyword evidence="3" id="KW-1185">Reference proteome</keyword>
<dbReference type="Proteomes" id="UP001172155">
    <property type="component" value="Unassembled WGS sequence"/>
</dbReference>
<reference evidence="2" key="1">
    <citation type="submission" date="2023-06" db="EMBL/GenBank/DDBJ databases">
        <title>Genome-scale phylogeny and comparative genomics of the fungal order Sordariales.</title>
        <authorList>
            <consortium name="Lawrence Berkeley National Laboratory"/>
            <person name="Hensen N."/>
            <person name="Bonometti L."/>
            <person name="Westerberg I."/>
            <person name="Brannstrom I.O."/>
            <person name="Guillou S."/>
            <person name="Cros-Aarteil S."/>
            <person name="Calhoun S."/>
            <person name="Haridas S."/>
            <person name="Kuo A."/>
            <person name="Mondo S."/>
            <person name="Pangilinan J."/>
            <person name="Riley R."/>
            <person name="LaButti K."/>
            <person name="Andreopoulos B."/>
            <person name="Lipzen A."/>
            <person name="Chen C."/>
            <person name="Yanf M."/>
            <person name="Daum C."/>
            <person name="Ng V."/>
            <person name="Clum A."/>
            <person name="Steindorff A."/>
            <person name="Ohm R."/>
            <person name="Martin F."/>
            <person name="Silar P."/>
            <person name="Natvig D."/>
            <person name="Lalanne C."/>
            <person name="Gautier V."/>
            <person name="Ament-velasquez S.L."/>
            <person name="Kruys A."/>
            <person name="Hutchinson M.I."/>
            <person name="Powell A.J."/>
            <person name="Barry K."/>
            <person name="Miller A.N."/>
            <person name="Grigoriev I.V."/>
            <person name="Debuchy R."/>
            <person name="Gladieux P."/>
            <person name="Thoren M.H."/>
            <person name="Johannesson H."/>
        </authorList>
    </citation>
    <scope>NUCLEOTIDE SEQUENCE</scope>
    <source>
        <strain evidence="2">SMH3187-1</strain>
    </source>
</reference>
<comment type="caution">
    <text evidence="2">The sequence shown here is derived from an EMBL/GenBank/DDBJ whole genome shotgun (WGS) entry which is preliminary data.</text>
</comment>
<evidence type="ECO:0000313" key="3">
    <source>
        <dbReference type="Proteomes" id="UP001172155"/>
    </source>
</evidence>
<dbReference type="EMBL" id="JAUKUD010000006">
    <property type="protein sequence ID" value="KAK0740572.1"/>
    <property type="molecule type" value="Genomic_DNA"/>
</dbReference>
<proteinExistence type="predicted"/>
<evidence type="ECO:0000256" key="1">
    <source>
        <dbReference type="SAM" id="MobiDB-lite"/>
    </source>
</evidence>
<organism evidence="2 3">
    <name type="scientific">Schizothecium vesticola</name>
    <dbReference type="NCBI Taxonomy" id="314040"/>
    <lineage>
        <taxon>Eukaryota</taxon>
        <taxon>Fungi</taxon>
        <taxon>Dikarya</taxon>
        <taxon>Ascomycota</taxon>
        <taxon>Pezizomycotina</taxon>
        <taxon>Sordariomycetes</taxon>
        <taxon>Sordariomycetidae</taxon>
        <taxon>Sordariales</taxon>
        <taxon>Schizotheciaceae</taxon>
        <taxon>Schizothecium</taxon>
    </lineage>
</organism>
<dbReference type="AlphaFoldDB" id="A0AA40EJN9"/>
<feature type="compositionally biased region" description="Low complexity" evidence="1">
    <location>
        <begin position="19"/>
        <end position="31"/>
    </location>
</feature>
<feature type="region of interest" description="Disordered" evidence="1">
    <location>
        <begin position="1"/>
        <end position="49"/>
    </location>
</feature>
<gene>
    <name evidence="2" type="ORF">B0T18DRAFT_212225</name>
</gene>
<protein>
    <submittedName>
        <fullName evidence="2">Uncharacterized protein</fullName>
    </submittedName>
</protein>